<proteinExistence type="predicted"/>
<feature type="region of interest" description="Disordered" evidence="1">
    <location>
        <begin position="68"/>
        <end position="147"/>
    </location>
</feature>
<dbReference type="AlphaFoldDB" id="A0A8K0XL14"/>
<sequence length="519" mass="57491">MNSYWQKVECAVESRACKAGRHSDVQRGDTAERYRALAIFKRERWKTWEEARVLRCQMKGGCEVDAENAKRSSGGLAPNVPLATSSSGTDVASHGTGSNASQSRKRSATTQGSSQTTDQRPSEAVKRAKTSTTVQSVQRGVEGSSSGKSIASLLRQLKDHGNPVYCHKCMDNASQPVPWTTSTSCATNAKPPGKGVFYLKTKLPFFKQKGKQGLTLTCKGYGPRGVRWLHPKVAVIDARLACIDGEGHPPSMVTQYLGAMMHEIKENVQSPEDFLGAHQVKIEKLTKEIKEFAPEVILFFVETHSNDENGDLSYAPFAATDIQNFFDQVLGENLLQSISSRTTHLFLLCCGGITNQDSMRALKRVAHDYKINNVFIPTAPKYFPALSTPSVLHFAQQVIIHGHPAEFQTMLPSPHFHIGQQTGIIHLARDVASEYLWSEDHVRPNGVQLPLQCKDCGAVHAWDSGKKTDDTIMFKCTAIWDRELGIVCRGKFVSERSRDPIQNLQTQPLGTWISKPFMF</sequence>
<dbReference type="Proteomes" id="UP000813824">
    <property type="component" value="Unassembled WGS sequence"/>
</dbReference>
<dbReference type="EMBL" id="JAEVFJ010000043">
    <property type="protein sequence ID" value="KAH8085968.1"/>
    <property type="molecule type" value="Genomic_DNA"/>
</dbReference>
<feature type="compositionally biased region" description="Polar residues" evidence="1">
    <location>
        <begin position="130"/>
        <end position="147"/>
    </location>
</feature>
<evidence type="ECO:0000256" key="1">
    <source>
        <dbReference type="SAM" id="MobiDB-lite"/>
    </source>
</evidence>
<gene>
    <name evidence="2" type="ORF">BXZ70DRAFT_910332</name>
</gene>
<reference evidence="2" key="1">
    <citation type="journal article" date="2021" name="New Phytol.">
        <title>Evolutionary innovations through gain and loss of genes in the ectomycorrhizal Boletales.</title>
        <authorList>
            <person name="Wu G."/>
            <person name="Miyauchi S."/>
            <person name="Morin E."/>
            <person name="Kuo A."/>
            <person name="Drula E."/>
            <person name="Varga T."/>
            <person name="Kohler A."/>
            <person name="Feng B."/>
            <person name="Cao Y."/>
            <person name="Lipzen A."/>
            <person name="Daum C."/>
            <person name="Hundley H."/>
            <person name="Pangilinan J."/>
            <person name="Johnson J."/>
            <person name="Barry K."/>
            <person name="LaButti K."/>
            <person name="Ng V."/>
            <person name="Ahrendt S."/>
            <person name="Min B."/>
            <person name="Choi I.G."/>
            <person name="Park H."/>
            <person name="Plett J.M."/>
            <person name="Magnuson J."/>
            <person name="Spatafora J.W."/>
            <person name="Nagy L.G."/>
            <person name="Henrissat B."/>
            <person name="Grigoriev I.V."/>
            <person name="Yang Z.L."/>
            <person name="Xu J."/>
            <person name="Martin F.M."/>
        </authorList>
    </citation>
    <scope>NUCLEOTIDE SEQUENCE</scope>
    <source>
        <strain evidence="2">KKN 215</strain>
    </source>
</reference>
<evidence type="ECO:0000313" key="3">
    <source>
        <dbReference type="Proteomes" id="UP000813824"/>
    </source>
</evidence>
<organism evidence="2 3">
    <name type="scientific">Cristinia sonorae</name>
    <dbReference type="NCBI Taxonomy" id="1940300"/>
    <lineage>
        <taxon>Eukaryota</taxon>
        <taxon>Fungi</taxon>
        <taxon>Dikarya</taxon>
        <taxon>Basidiomycota</taxon>
        <taxon>Agaricomycotina</taxon>
        <taxon>Agaricomycetes</taxon>
        <taxon>Agaricomycetidae</taxon>
        <taxon>Agaricales</taxon>
        <taxon>Pleurotineae</taxon>
        <taxon>Stephanosporaceae</taxon>
        <taxon>Cristinia</taxon>
    </lineage>
</organism>
<comment type="caution">
    <text evidence="2">The sequence shown here is derived from an EMBL/GenBank/DDBJ whole genome shotgun (WGS) entry which is preliminary data.</text>
</comment>
<keyword evidence="3" id="KW-1185">Reference proteome</keyword>
<evidence type="ECO:0000313" key="2">
    <source>
        <dbReference type="EMBL" id="KAH8085968.1"/>
    </source>
</evidence>
<feature type="compositionally biased region" description="Polar residues" evidence="1">
    <location>
        <begin position="82"/>
        <end position="119"/>
    </location>
</feature>
<protein>
    <submittedName>
        <fullName evidence="2">Uncharacterized protein</fullName>
    </submittedName>
</protein>
<dbReference type="OrthoDB" id="3268904at2759"/>
<name>A0A8K0XL14_9AGAR</name>
<accession>A0A8K0XL14</accession>